<accession>A0ABT2LKQ0</accession>
<feature type="transmembrane region" description="Helical" evidence="1">
    <location>
        <begin position="53"/>
        <end position="72"/>
    </location>
</feature>
<name>A0ABT2LKQ0_9HYPH</name>
<keyword evidence="4" id="KW-1185">Reference proteome</keyword>
<dbReference type="RefSeq" id="WP_260901875.1">
    <property type="nucleotide sequence ID" value="NZ_JAOCZP010000002.1"/>
</dbReference>
<evidence type="ECO:0000259" key="2">
    <source>
        <dbReference type="Pfam" id="PF13937"/>
    </source>
</evidence>
<proteinExistence type="predicted"/>
<evidence type="ECO:0000313" key="4">
    <source>
        <dbReference type="Proteomes" id="UP001320831"/>
    </source>
</evidence>
<dbReference type="Pfam" id="PF13937">
    <property type="entry name" value="DUF4212"/>
    <property type="match status" value="1"/>
</dbReference>
<organism evidence="3 4">
    <name type="scientific">Chelativorans salis</name>
    <dbReference type="NCBI Taxonomy" id="2978478"/>
    <lineage>
        <taxon>Bacteria</taxon>
        <taxon>Pseudomonadati</taxon>
        <taxon>Pseudomonadota</taxon>
        <taxon>Alphaproteobacteria</taxon>
        <taxon>Hyphomicrobiales</taxon>
        <taxon>Phyllobacteriaceae</taxon>
        <taxon>Chelativorans</taxon>
    </lineage>
</organism>
<keyword evidence="1" id="KW-1133">Transmembrane helix</keyword>
<reference evidence="3 4" key="1">
    <citation type="submission" date="2022-09" db="EMBL/GenBank/DDBJ databases">
        <title>Chelativorans salina sp. nov., a novel slightly halophilic bacterium isolated from a saline lake sediment enrichment.</title>
        <authorList>
            <person name="Gao L."/>
            <person name="Fang B.-Z."/>
            <person name="Li W.-J."/>
        </authorList>
    </citation>
    <scope>NUCLEOTIDE SEQUENCE [LARGE SCALE GENOMIC DNA]</scope>
    <source>
        <strain evidence="3 4">EGI FJ00035</strain>
    </source>
</reference>
<keyword evidence="1" id="KW-0472">Membrane</keyword>
<feature type="domain" description="Sodium symporter small subunit" evidence="2">
    <location>
        <begin position="12"/>
        <end position="86"/>
    </location>
</feature>
<evidence type="ECO:0000256" key="1">
    <source>
        <dbReference type="SAM" id="Phobius"/>
    </source>
</evidence>
<dbReference type="NCBIfam" id="TIGR03647">
    <property type="entry name" value="Na_symport_sm"/>
    <property type="match status" value="1"/>
</dbReference>
<dbReference type="EMBL" id="JAOCZP010000002">
    <property type="protein sequence ID" value="MCT7375135.1"/>
    <property type="molecule type" value="Genomic_DNA"/>
</dbReference>
<feature type="transmembrane region" description="Helical" evidence="1">
    <location>
        <begin position="21"/>
        <end position="41"/>
    </location>
</feature>
<comment type="caution">
    <text evidence="3">The sequence shown here is derived from an EMBL/GenBank/DDBJ whole genome shotgun (WGS) entry which is preliminary data.</text>
</comment>
<sequence length="90" mass="10385">MSAESTTTDVRDRYWQKTRNLTILVLALWVFFALIIPTLVGSLNNVTFLGFPLGFYMIAQGSLIAFVVLIWFQNWRQDSIDDEFGFGEEE</sequence>
<keyword evidence="1" id="KW-0812">Transmembrane</keyword>
<dbReference type="InterPro" id="IPR019886">
    <property type="entry name" value="Na_symporter_ssu"/>
</dbReference>
<evidence type="ECO:0000313" key="3">
    <source>
        <dbReference type="EMBL" id="MCT7375135.1"/>
    </source>
</evidence>
<dbReference type="Proteomes" id="UP001320831">
    <property type="component" value="Unassembled WGS sequence"/>
</dbReference>
<gene>
    <name evidence="3" type="ORF">N5A92_08820</name>
</gene>
<protein>
    <submittedName>
        <fullName evidence="3">DUF4212 domain-containing protein</fullName>
    </submittedName>
</protein>